<dbReference type="GO" id="GO:0048284">
    <property type="term" value="P:organelle fusion"/>
    <property type="evidence" value="ECO:0007669"/>
    <property type="project" value="TreeGrafter"/>
</dbReference>
<proteinExistence type="predicted"/>
<protein>
    <submittedName>
        <fullName evidence="8">Vacuolar protein sorting-associated protein 18 homolog</fullName>
    </submittedName>
</protein>
<dbReference type="GO" id="GO:0005768">
    <property type="term" value="C:endosome"/>
    <property type="evidence" value="ECO:0007669"/>
    <property type="project" value="TreeGrafter"/>
</dbReference>
<evidence type="ECO:0000313" key="8">
    <source>
        <dbReference type="EMBL" id="CAL4771737.1"/>
    </source>
</evidence>
<comment type="caution">
    <text evidence="6">The sequence shown here is derived from an EMBL/GenBank/DDBJ whole genome shotgun (WGS) entry which is preliminary data.</text>
</comment>
<dbReference type="GO" id="GO:0007032">
    <property type="term" value="P:endosome organization"/>
    <property type="evidence" value="ECO:0007669"/>
    <property type="project" value="TreeGrafter"/>
</dbReference>
<dbReference type="EMBL" id="CAMXCT020000890">
    <property type="protein sequence ID" value="CAL1137800.1"/>
    <property type="molecule type" value="Genomic_DNA"/>
</dbReference>
<dbReference type="AlphaFoldDB" id="A0A9P1FRT2"/>
<dbReference type="PANTHER" id="PTHR23323:SF26">
    <property type="entry name" value="VACUOLAR PROTEIN SORTING-ASSOCIATED PROTEIN 18 HOMOLOG"/>
    <property type="match status" value="1"/>
</dbReference>
<dbReference type="GO" id="GO:0030674">
    <property type="term" value="F:protein-macromolecule adaptor activity"/>
    <property type="evidence" value="ECO:0007669"/>
    <property type="project" value="TreeGrafter"/>
</dbReference>
<dbReference type="GO" id="GO:0030897">
    <property type="term" value="C:HOPS complex"/>
    <property type="evidence" value="ECO:0007669"/>
    <property type="project" value="TreeGrafter"/>
</dbReference>
<reference evidence="6" key="1">
    <citation type="submission" date="2022-10" db="EMBL/GenBank/DDBJ databases">
        <authorList>
            <person name="Chen Y."/>
            <person name="Dougan E. K."/>
            <person name="Chan C."/>
            <person name="Rhodes N."/>
            <person name="Thang M."/>
        </authorList>
    </citation>
    <scope>NUCLEOTIDE SEQUENCE</scope>
</reference>
<dbReference type="GO" id="GO:0008270">
    <property type="term" value="F:zinc ion binding"/>
    <property type="evidence" value="ECO:0007669"/>
    <property type="project" value="UniProtKB-KW"/>
</dbReference>
<dbReference type="Pfam" id="PF05131">
    <property type="entry name" value="Pep3_Vps18"/>
    <property type="match status" value="1"/>
</dbReference>
<keyword evidence="9" id="KW-1185">Reference proteome</keyword>
<evidence type="ECO:0000259" key="5">
    <source>
        <dbReference type="Pfam" id="PF05131"/>
    </source>
</evidence>
<dbReference type="EMBL" id="CAMXCT010000890">
    <property type="protein sequence ID" value="CAI3984425.1"/>
    <property type="molecule type" value="Genomic_DNA"/>
</dbReference>
<sequence>MDTFLEQGSLARNSGDPQIFTAIPVDLEQGRSQRRLTRLVAASGSVLAAFQGGEVARWFPDENEFTLIHFGKDRVGEISKVLLDPTGFHALMTNSSGDTWYLNYQSTQPVRLPKLKGQVLESASWDVEATWTSTRDLLLGTRSGQILQVVIESKDASRAAQEKSIKTLCEFERAAPVLGIHRERVYSTADGLERLVLFAAAGCSLYAFVGANLESLFQRYQGERVTSRARIYEVPFDSPYGDLQIDEACVGPPGTKVLFWLTGVGVLAAKVQSTIDEDAVQMTSAVLESPPGLVPFPSKAAAANGGVVSPFLPAPPPPAPRSMALTRYHIIFVFEDRWIAVSRITHEVIQQQDWAMSTYGPLRGVARDLYGEKLWLCSERHAFGLHTEKEDRNVWALLLRLEQFDDALSACKRPSQRMRVLATHADCLFRKPGMEIQAARKFAESTVPFEHVALRFLGGKKAGLLEYLRCRLKNADDQVTRSLLSVWAVEISLARLNELRQAEDLETLALERQQLSELLRECTELDVHATIYHLLQSHGWLDELAMFAEMRKDFTTVILHHVSRRDCGSAIRKLNGFGGGLELVCRFAPVLFGAEPNAFASLLLRPQLSTVDPLLVLPGVYSPHSSQTHRAEAMRYLEHALRHTPELHQSGGDLEIRASSSRTGGSLLLDNLASVGDETGHAMQQSGWASGTAILNAMVVLLATDCTQNAGGDTGPEDAEAALLRFLEAQEANPLLDPHFALRICRQKGLIKAMVLLYGLMQMHEEAVEVALKHEDIALAKRSACKPPDTEKRLRQKLWLRIVEHQAATSDVQKIIGLIRESQELTVRDVLPYLSDSMTIDAFKDEICECLDKYEGQIVTLRQEMDDHRRALSAFKEDLKKAEERCIVVAADQCCEICGADAMTERFYAFTCTHCCHEACLRALILPTLSEKCREHLFKLEEARLQHQAAAAGAAAKPGSPLAEVEDELDGILAEDCPFCGQLMIDTIMKPFIDPNEAGEAEEIESWAI</sequence>
<evidence type="ECO:0000313" key="6">
    <source>
        <dbReference type="EMBL" id="CAI3984425.1"/>
    </source>
</evidence>
<evidence type="ECO:0000256" key="1">
    <source>
        <dbReference type="ARBA" id="ARBA00022723"/>
    </source>
</evidence>
<keyword evidence="1" id="KW-0479">Metal-binding</keyword>
<dbReference type="Proteomes" id="UP001152797">
    <property type="component" value="Unassembled WGS sequence"/>
</dbReference>
<dbReference type="GO" id="GO:0007033">
    <property type="term" value="P:vacuole organization"/>
    <property type="evidence" value="ECO:0007669"/>
    <property type="project" value="TreeGrafter"/>
</dbReference>
<feature type="domain" description="Pep3/Vps18 beta-propeller" evidence="5">
    <location>
        <begin position="36"/>
        <end position="385"/>
    </location>
</feature>
<keyword evidence="2" id="KW-0863">Zinc-finger</keyword>
<reference evidence="7" key="2">
    <citation type="submission" date="2024-04" db="EMBL/GenBank/DDBJ databases">
        <authorList>
            <person name="Chen Y."/>
            <person name="Shah S."/>
            <person name="Dougan E. K."/>
            <person name="Thang M."/>
            <person name="Chan C."/>
        </authorList>
    </citation>
    <scope>NUCLEOTIDE SEQUENCE [LARGE SCALE GENOMIC DNA]</scope>
</reference>
<evidence type="ECO:0000256" key="3">
    <source>
        <dbReference type="ARBA" id="ARBA00022833"/>
    </source>
</evidence>
<dbReference type="OrthoDB" id="1845386at2759"/>
<dbReference type="EMBL" id="CAMXCT030000890">
    <property type="protein sequence ID" value="CAL4771737.1"/>
    <property type="molecule type" value="Genomic_DNA"/>
</dbReference>
<dbReference type="PANTHER" id="PTHR23323">
    <property type="entry name" value="VACUOLAR PROTEIN SORTING-ASSOCIATED PROTEIN"/>
    <property type="match status" value="1"/>
</dbReference>
<gene>
    <name evidence="6" type="ORF">C1SCF055_LOCUS11963</name>
</gene>
<keyword evidence="4" id="KW-0175">Coiled coil</keyword>
<dbReference type="InterPro" id="IPR007810">
    <property type="entry name" value="Pep3/Vps18_beta-prop"/>
</dbReference>
<keyword evidence="3" id="KW-0862">Zinc</keyword>
<evidence type="ECO:0000256" key="2">
    <source>
        <dbReference type="ARBA" id="ARBA00022771"/>
    </source>
</evidence>
<dbReference type="GO" id="GO:0006904">
    <property type="term" value="P:vesicle docking involved in exocytosis"/>
    <property type="evidence" value="ECO:0007669"/>
    <property type="project" value="TreeGrafter"/>
</dbReference>
<feature type="coiled-coil region" evidence="4">
    <location>
        <begin position="851"/>
        <end position="885"/>
    </location>
</feature>
<evidence type="ECO:0000313" key="9">
    <source>
        <dbReference type="Proteomes" id="UP001152797"/>
    </source>
</evidence>
<evidence type="ECO:0000313" key="7">
    <source>
        <dbReference type="EMBL" id="CAL1137800.1"/>
    </source>
</evidence>
<name>A0A9P1FRT2_9DINO</name>
<evidence type="ECO:0000256" key="4">
    <source>
        <dbReference type="SAM" id="Coils"/>
    </source>
</evidence>
<accession>A0A9P1FRT2</accession>
<organism evidence="6">
    <name type="scientific">Cladocopium goreaui</name>
    <dbReference type="NCBI Taxonomy" id="2562237"/>
    <lineage>
        <taxon>Eukaryota</taxon>
        <taxon>Sar</taxon>
        <taxon>Alveolata</taxon>
        <taxon>Dinophyceae</taxon>
        <taxon>Suessiales</taxon>
        <taxon>Symbiodiniaceae</taxon>
        <taxon>Cladocopium</taxon>
    </lineage>
</organism>